<organism evidence="2 3">
    <name type="scientific">Sulfuracidifex metallicus DSM 6482 = JCM 9184</name>
    <dbReference type="NCBI Taxonomy" id="523847"/>
    <lineage>
        <taxon>Archaea</taxon>
        <taxon>Thermoproteota</taxon>
        <taxon>Thermoprotei</taxon>
        <taxon>Sulfolobales</taxon>
        <taxon>Sulfolobaceae</taxon>
        <taxon>Sulfuracidifex</taxon>
    </lineage>
</organism>
<reference evidence="2 3" key="1">
    <citation type="submission" date="2019-10" db="EMBL/GenBank/DDBJ databases">
        <title>Sequencing and Assembly of Multiple Reported Metal-Biooxidizing Members of the Extremely Thermoacidophilic Archaeal Family Sulfolobaceae.</title>
        <authorList>
            <person name="Counts J.A."/>
            <person name="Kelly R.M."/>
        </authorList>
    </citation>
    <scope>NUCLEOTIDE SEQUENCE [LARGE SCALE GENOMIC DNA]</scope>
    <source>
        <strain evidence="2 3">DSM 6482</strain>
    </source>
</reference>
<comment type="caution">
    <text evidence="2">The sequence shown here is derived from an EMBL/GenBank/DDBJ whole genome shotgun (WGS) entry which is preliminary data.</text>
</comment>
<sequence length="132" mass="13838">MASGKRKAISGALTSFVLITASIVISLVVVGFTFGNLTYGPSPTVKQNGQLLIVYKGGVYYLTGEVSSTGKVTVDSISVNGYIESTNVEINEGVNNLSVTLPSGFTPEEGEHYNVILGLSDGNSLNAYAYYG</sequence>
<protein>
    <recommendedName>
        <fullName evidence="4">Archaeal Type IV pilin N-terminal domain-containing protein</fullName>
    </recommendedName>
</protein>
<gene>
    <name evidence="2" type="ORF">GC250_08715</name>
</gene>
<feature type="transmembrane region" description="Helical" evidence="1">
    <location>
        <begin position="12"/>
        <end position="34"/>
    </location>
</feature>
<proteinExistence type="predicted"/>
<keyword evidence="1" id="KW-1133">Transmembrane helix</keyword>
<evidence type="ECO:0008006" key="4">
    <source>
        <dbReference type="Google" id="ProtNLM"/>
    </source>
</evidence>
<dbReference type="AlphaFoldDB" id="A0A6A9QQE5"/>
<evidence type="ECO:0000256" key="1">
    <source>
        <dbReference type="SAM" id="Phobius"/>
    </source>
</evidence>
<dbReference type="EMBL" id="WGGD01000005">
    <property type="protein sequence ID" value="MUN29515.1"/>
    <property type="molecule type" value="Genomic_DNA"/>
</dbReference>
<evidence type="ECO:0000313" key="3">
    <source>
        <dbReference type="Proteomes" id="UP000470772"/>
    </source>
</evidence>
<evidence type="ECO:0000313" key="2">
    <source>
        <dbReference type="EMBL" id="MUN29515.1"/>
    </source>
</evidence>
<keyword evidence="1" id="KW-0812">Transmembrane</keyword>
<keyword evidence="1" id="KW-0472">Membrane</keyword>
<accession>A0A6A9QQE5</accession>
<keyword evidence="3" id="KW-1185">Reference proteome</keyword>
<dbReference type="Proteomes" id="UP000470772">
    <property type="component" value="Unassembled WGS sequence"/>
</dbReference>
<name>A0A6A9QQE5_SULME</name>
<dbReference type="RefSeq" id="WP_156017073.1">
    <property type="nucleotide sequence ID" value="NZ_WGGD01000005.1"/>
</dbReference>